<gene>
    <name evidence="7" type="ORF">SAMN06893097_11225</name>
</gene>
<proteinExistence type="inferred from homology"/>
<dbReference type="AlphaFoldDB" id="A0A285EI85"/>
<evidence type="ECO:0000256" key="6">
    <source>
        <dbReference type="ARBA" id="ARBA00023136"/>
    </source>
</evidence>
<evidence type="ECO:0000256" key="3">
    <source>
        <dbReference type="ARBA" id="ARBA00022475"/>
    </source>
</evidence>
<evidence type="ECO:0000256" key="1">
    <source>
        <dbReference type="ARBA" id="ARBA00004202"/>
    </source>
</evidence>
<evidence type="ECO:0000256" key="5">
    <source>
        <dbReference type="ARBA" id="ARBA00022944"/>
    </source>
</evidence>
<evidence type="ECO:0000313" key="8">
    <source>
        <dbReference type="Proteomes" id="UP000219514"/>
    </source>
</evidence>
<dbReference type="SUPFAM" id="SSF53756">
    <property type="entry name" value="UDP-Glycosyltransferase/glycogen phosphorylase"/>
    <property type="match status" value="1"/>
</dbReference>
<dbReference type="InterPro" id="IPR043148">
    <property type="entry name" value="TagF_C"/>
</dbReference>
<protein>
    <submittedName>
        <fullName evidence="7">CDP-glycerol glycerophosphotransferase, TagB/SpsB family</fullName>
    </submittedName>
</protein>
<sequence length="390" mass="42593">MRWLSREVHRVLGSRLTPREAACVYGWPDHEENSLFAAVELAERTPLRVTLLAGDPLAAARYLAVADPRGAPVEIVGKNSARGIWRASRASVLLFTHGLYGSPDLTRRKLVVNLWHGFGPKANDNVVFSASIPFNLMTCDTPLWAHAAAISLGVPHARLVQTGNPRQVALRTPPPPAALERLDLTSSFVLWMPTYRSSNGRSGPVWQDAPALSDQAGNGRDAVSTLAELAAAAGVRLVVKPHPLDADRYEASGLRVITTDDVFAAGMTLYQFIGASSAMISDYSSVWVEYLGLDRPLLLFCPDIADYVDGRGLSEPYMTDIAADLIVEQMDDIPPFLEAVRSGADWRPGGRAAVREALQLAPDDEELPCLAEVVMEELRQRRVQRHSSAR</sequence>
<comment type="similarity">
    <text evidence="2">Belongs to the CDP-glycerol glycerophosphotransferase family.</text>
</comment>
<dbReference type="PANTHER" id="PTHR37316:SF3">
    <property type="entry name" value="TEICHOIC ACID GLYCEROL-PHOSPHATE TRANSFERASE"/>
    <property type="match status" value="1"/>
</dbReference>
<evidence type="ECO:0000313" key="7">
    <source>
        <dbReference type="EMBL" id="SNX98730.1"/>
    </source>
</evidence>
<evidence type="ECO:0000256" key="4">
    <source>
        <dbReference type="ARBA" id="ARBA00022679"/>
    </source>
</evidence>
<evidence type="ECO:0000256" key="2">
    <source>
        <dbReference type="ARBA" id="ARBA00010488"/>
    </source>
</evidence>
<comment type="subcellular location">
    <subcellularLocation>
        <location evidence="1">Cell membrane</location>
        <topology evidence="1">Peripheral membrane protein</topology>
    </subcellularLocation>
</comment>
<dbReference type="InterPro" id="IPR043149">
    <property type="entry name" value="TagF_N"/>
</dbReference>
<keyword evidence="5" id="KW-0777">Teichoic acid biosynthesis</keyword>
<dbReference type="InterPro" id="IPR007554">
    <property type="entry name" value="Glycerophosphate_synth"/>
</dbReference>
<dbReference type="InterPro" id="IPR051612">
    <property type="entry name" value="Teichoic_Acid_Biosynth"/>
</dbReference>
<organism evidence="7 8">
    <name type="scientific">Geodermatophilus sabuli</name>
    <dbReference type="NCBI Taxonomy" id="1564158"/>
    <lineage>
        <taxon>Bacteria</taxon>
        <taxon>Bacillati</taxon>
        <taxon>Actinomycetota</taxon>
        <taxon>Actinomycetes</taxon>
        <taxon>Geodermatophilales</taxon>
        <taxon>Geodermatophilaceae</taxon>
        <taxon>Geodermatophilus</taxon>
    </lineage>
</organism>
<dbReference type="Pfam" id="PF04464">
    <property type="entry name" value="Glyphos_transf"/>
    <property type="match status" value="1"/>
</dbReference>
<keyword evidence="6" id="KW-0472">Membrane</keyword>
<keyword evidence="3" id="KW-1003">Cell membrane</keyword>
<dbReference type="GO" id="GO:0019350">
    <property type="term" value="P:teichoic acid biosynthetic process"/>
    <property type="evidence" value="ECO:0007669"/>
    <property type="project" value="UniProtKB-KW"/>
</dbReference>
<dbReference type="PANTHER" id="PTHR37316">
    <property type="entry name" value="TEICHOIC ACID GLYCEROL-PHOSPHATE PRIMASE"/>
    <property type="match status" value="1"/>
</dbReference>
<keyword evidence="8" id="KW-1185">Reference proteome</keyword>
<dbReference type="GO" id="GO:0005886">
    <property type="term" value="C:plasma membrane"/>
    <property type="evidence" value="ECO:0007669"/>
    <property type="project" value="UniProtKB-SubCell"/>
</dbReference>
<reference evidence="7 8" key="1">
    <citation type="submission" date="2017-09" db="EMBL/GenBank/DDBJ databases">
        <authorList>
            <person name="Ehlers B."/>
            <person name="Leendertz F.H."/>
        </authorList>
    </citation>
    <scope>NUCLEOTIDE SEQUENCE [LARGE SCALE GENOMIC DNA]</scope>
    <source>
        <strain evidence="7 8">DSM 46844</strain>
    </source>
</reference>
<dbReference type="Proteomes" id="UP000219514">
    <property type="component" value="Unassembled WGS sequence"/>
</dbReference>
<dbReference type="GO" id="GO:0047355">
    <property type="term" value="F:CDP-glycerol glycerophosphotransferase activity"/>
    <property type="evidence" value="ECO:0007669"/>
    <property type="project" value="InterPro"/>
</dbReference>
<name>A0A285EI85_9ACTN</name>
<accession>A0A285EI85</accession>
<keyword evidence="4 7" id="KW-0808">Transferase</keyword>
<dbReference type="EMBL" id="OBDO01000012">
    <property type="protein sequence ID" value="SNX98730.1"/>
    <property type="molecule type" value="Genomic_DNA"/>
</dbReference>
<dbReference type="Gene3D" id="3.40.50.11820">
    <property type="match status" value="1"/>
</dbReference>
<dbReference type="Gene3D" id="3.40.50.12580">
    <property type="match status" value="1"/>
</dbReference>